<evidence type="ECO:0000256" key="7">
    <source>
        <dbReference type="ARBA" id="ARBA00016549"/>
    </source>
</evidence>
<feature type="region of interest" description="Disordered" evidence="12">
    <location>
        <begin position="229"/>
        <end position="255"/>
    </location>
</feature>
<comment type="cofactor">
    <cofactor evidence="2">
        <name>a divalent metal cation</name>
        <dbReference type="ChEBI" id="CHEBI:60240"/>
    </cofactor>
</comment>
<dbReference type="InterPro" id="IPR036704">
    <property type="entry name" value="RraA/RraA-like_sf"/>
</dbReference>
<reference evidence="13 14" key="1">
    <citation type="submission" date="2022-03" db="EMBL/GenBank/DDBJ databases">
        <title>Isotopic signatures of nitrous oxide derived from detoxification processes.</title>
        <authorList>
            <person name="Behrendt U."/>
            <person name="Buchen C."/>
            <person name="Well R."/>
            <person name="Ulrich A."/>
            <person name="Rohe L."/>
            <person name="Kolb S."/>
            <person name="Schloter M."/>
            <person name="Horn M.A."/>
            <person name="Augustin J."/>
        </authorList>
    </citation>
    <scope>NUCLEOTIDE SEQUENCE [LARGE SCALE GENOMIC DNA]</scope>
    <source>
        <strain evidence="13 14">S4-C24</strain>
    </source>
</reference>
<dbReference type="PANTHER" id="PTHR33254:SF16">
    <property type="entry name" value="BLR3842 PROTEIN"/>
    <property type="match status" value="1"/>
</dbReference>
<comment type="similarity">
    <text evidence="3">Belongs to the class II aldolase/RraA-like family.</text>
</comment>
<dbReference type="Proteomes" id="UP000829069">
    <property type="component" value="Chromosome"/>
</dbReference>
<dbReference type="EMBL" id="CP093326">
    <property type="protein sequence ID" value="UNK46282.1"/>
    <property type="molecule type" value="Genomic_DNA"/>
</dbReference>
<comment type="function">
    <text evidence="8">Catalyzes the aldol cleavage of 4-hydroxy-4-methyl-2-oxoglutarate (HMG) into 2 molecules of pyruvate. Also contains a secondary oxaloacetate (OAA) decarboxylase activity due to the common pyruvate enolate transition state formed following C-C bond cleavage in the retro-aldol and decarboxylation reactions.</text>
</comment>
<evidence type="ECO:0000256" key="11">
    <source>
        <dbReference type="ARBA" id="ARBA00047973"/>
    </source>
</evidence>
<evidence type="ECO:0000256" key="8">
    <source>
        <dbReference type="ARBA" id="ARBA00025046"/>
    </source>
</evidence>
<dbReference type="Pfam" id="PF03737">
    <property type="entry name" value="RraA-like"/>
    <property type="match status" value="1"/>
</dbReference>
<dbReference type="InterPro" id="IPR005493">
    <property type="entry name" value="RraA/RraA-like"/>
</dbReference>
<feature type="compositionally biased region" description="Basic and acidic residues" evidence="12">
    <location>
        <begin position="245"/>
        <end position="255"/>
    </location>
</feature>
<evidence type="ECO:0000256" key="4">
    <source>
        <dbReference type="ARBA" id="ARBA00011233"/>
    </source>
</evidence>
<dbReference type="SUPFAM" id="SSF89562">
    <property type="entry name" value="RraA-like"/>
    <property type="match status" value="1"/>
</dbReference>
<dbReference type="EC" id="4.1.3.17" evidence="5"/>
<protein>
    <recommendedName>
        <fullName evidence="7">Putative 4-hydroxy-4-methyl-2-oxoglutarate aldolase</fullName>
        <ecNumber evidence="6">4.1.1.112</ecNumber>
        <ecNumber evidence="5">4.1.3.17</ecNumber>
    </recommendedName>
    <alternativeName>
        <fullName evidence="10">Oxaloacetate decarboxylase</fullName>
    </alternativeName>
    <alternativeName>
        <fullName evidence="9">RraA-like protein</fullName>
    </alternativeName>
</protein>
<dbReference type="PANTHER" id="PTHR33254">
    <property type="entry name" value="4-HYDROXY-4-METHYL-2-OXOGLUTARATE ALDOLASE 3-RELATED"/>
    <property type="match status" value="1"/>
</dbReference>
<evidence type="ECO:0000256" key="1">
    <source>
        <dbReference type="ARBA" id="ARBA00001342"/>
    </source>
</evidence>
<gene>
    <name evidence="13" type="ORF">MNQ99_02640</name>
</gene>
<evidence type="ECO:0000256" key="5">
    <source>
        <dbReference type="ARBA" id="ARBA00012213"/>
    </source>
</evidence>
<evidence type="ECO:0000256" key="10">
    <source>
        <dbReference type="ARBA" id="ARBA00032305"/>
    </source>
</evidence>
<proteinExistence type="inferred from homology"/>
<comment type="subunit">
    <text evidence="4">Homotrimer.</text>
</comment>
<dbReference type="Gene3D" id="3.50.30.40">
    <property type="entry name" value="Ribonuclease E inhibitor RraA/RraA-like"/>
    <property type="match status" value="1"/>
</dbReference>
<sequence>MSLGLAPAAPAEGEQHIHAPLSSTVREALFRVSTATITTQLMSRGYRNTYLEGLAFSNPSRQRMVGEAFTMRCIPAREDIDIPEIFQDYDHPQRTGVESVQPGQVLVVDSRGRKRAASLGHILATRLKVKGAEGIVTDGSFRDMAGFEELDLPTFSAGASPTTNLAQHHVVDVQVPIGCAEVPIYPGDIMVGDRDGVVCIPRHLAEEVARDALEQERLEEFILEQIEGGKPLRGTYPPNEQVRQAYRDKLSRSAE</sequence>
<accession>A0ABY3W9Z5</accession>
<dbReference type="EC" id="4.1.1.112" evidence="6"/>
<evidence type="ECO:0000313" key="14">
    <source>
        <dbReference type="Proteomes" id="UP000829069"/>
    </source>
</evidence>
<evidence type="ECO:0000256" key="12">
    <source>
        <dbReference type="SAM" id="MobiDB-lite"/>
    </source>
</evidence>
<dbReference type="CDD" id="cd16841">
    <property type="entry name" value="RraA_family"/>
    <property type="match status" value="1"/>
</dbReference>
<dbReference type="NCBIfam" id="NF006093">
    <property type="entry name" value="PRK08245.1"/>
    <property type="match status" value="1"/>
</dbReference>
<name>A0ABY3W9Z5_9MICC</name>
<evidence type="ECO:0000256" key="6">
    <source>
        <dbReference type="ARBA" id="ARBA00012947"/>
    </source>
</evidence>
<organism evidence="13 14">
    <name type="scientific">Arthrobacter sulfonylureivorans</name>
    <dbReference type="NCBI Taxonomy" id="2486855"/>
    <lineage>
        <taxon>Bacteria</taxon>
        <taxon>Bacillati</taxon>
        <taxon>Actinomycetota</taxon>
        <taxon>Actinomycetes</taxon>
        <taxon>Micrococcales</taxon>
        <taxon>Micrococcaceae</taxon>
        <taxon>Arthrobacter</taxon>
    </lineage>
</organism>
<evidence type="ECO:0000313" key="13">
    <source>
        <dbReference type="EMBL" id="UNK46282.1"/>
    </source>
</evidence>
<keyword evidence="14" id="KW-1185">Reference proteome</keyword>
<evidence type="ECO:0000256" key="3">
    <source>
        <dbReference type="ARBA" id="ARBA00008621"/>
    </source>
</evidence>
<comment type="catalytic activity">
    <reaction evidence="1">
        <text>4-hydroxy-4-methyl-2-oxoglutarate = 2 pyruvate</text>
        <dbReference type="Rhea" id="RHEA:22748"/>
        <dbReference type="ChEBI" id="CHEBI:15361"/>
        <dbReference type="ChEBI" id="CHEBI:58276"/>
        <dbReference type="EC" id="4.1.3.17"/>
    </reaction>
</comment>
<evidence type="ECO:0000256" key="9">
    <source>
        <dbReference type="ARBA" id="ARBA00030169"/>
    </source>
</evidence>
<evidence type="ECO:0000256" key="2">
    <source>
        <dbReference type="ARBA" id="ARBA00001968"/>
    </source>
</evidence>
<comment type="catalytic activity">
    <reaction evidence="11">
        <text>oxaloacetate + H(+) = pyruvate + CO2</text>
        <dbReference type="Rhea" id="RHEA:15641"/>
        <dbReference type="ChEBI" id="CHEBI:15361"/>
        <dbReference type="ChEBI" id="CHEBI:15378"/>
        <dbReference type="ChEBI" id="CHEBI:16452"/>
        <dbReference type="ChEBI" id="CHEBI:16526"/>
        <dbReference type="EC" id="4.1.1.112"/>
    </reaction>
</comment>
<dbReference type="RefSeq" id="WP_241914331.1">
    <property type="nucleotide sequence ID" value="NZ_CP093326.1"/>
</dbReference>